<dbReference type="EMBL" id="CP014228">
    <property type="protein sequence ID" value="AMD88329.1"/>
    <property type="molecule type" value="Genomic_DNA"/>
</dbReference>
<dbReference type="AlphaFoldDB" id="A0A0X8JGA8"/>
<gene>
    <name evidence="2" type="ORF">AXF14_00780</name>
</gene>
<dbReference type="OrthoDB" id="3260686at2"/>
<keyword evidence="3" id="KW-1185">Reference proteome</keyword>
<dbReference type="InterPro" id="IPR000601">
    <property type="entry name" value="PKD_dom"/>
</dbReference>
<protein>
    <recommendedName>
        <fullName evidence="1">PKD domain-containing protein</fullName>
    </recommendedName>
</protein>
<dbReference type="Proteomes" id="UP000065220">
    <property type="component" value="Chromosome"/>
</dbReference>
<evidence type="ECO:0000259" key="1">
    <source>
        <dbReference type="PROSITE" id="PS50093"/>
    </source>
</evidence>
<organism evidence="2 3">
    <name type="scientific">Actinomyces radicidentis</name>
    <dbReference type="NCBI Taxonomy" id="111015"/>
    <lineage>
        <taxon>Bacteria</taxon>
        <taxon>Bacillati</taxon>
        <taxon>Actinomycetota</taxon>
        <taxon>Actinomycetes</taxon>
        <taxon>Actinomycetales</taxon>
        <taxon>Actinomycetaceae</taxon>
        <taxon>Actinomyces</taxon>
    </lineage>
</organism>
<sequence>MTSTDVSHLLVDGSGITRQPPGSQVLVNLDAIVYTTDDARTLTTQVNATPVTVQATPTSYTWTWGDGTTTTTTDPGAAYPNQTVTHRYASTAQDVTITLTTTWTATFTPDGQHTQPVTGTITTTDTTAPFDVVRTISYLTDDAEEAQGH</sequence>
<dbReference type="STRING" id="111015.AXF14_00780"/>
<evidence type="ECO:0000313" key="3">
    <source>
        <dbReference type="Proteomes" id="UP000065220"/>
    </source>
</evidence>
<reference evidence="3" key="1">
    <citation type="submission" date="2016-02" db="EMBL/GenBank/DDBJ databases">
        <authorList>
            <person name="Holder M.E."/>
            <person name="Ajami N.J."/>
            <person name="Petrosino J.F."/>
        </authorList>
    </citation>
    <scope>NUCLEOTIDE SEQUENCE [LARGE SCALE GENOMIC DNA]</scope>
    <source>
        <strain evidence="3">CCUG 36733</strain>
    </source>
</reference>
<evidence type="ECO:0000313" key="2">
    <source>
        <dbReference type="EMBL" id="AMD88329.1"/>
    </source>
</evidence>
<dbReference type="KEGG" id="ard:AXF14_00780"/>
<name>A0A0X8JGA8_ACTRD</name>
<accession>A0A0X8JGA8</accession>
<proteinExistence type="predicted"/>
<dbReference type="PROSITE" id="PS50093">
    <property type="entry name" value="PKD"/>
    <property type="match status" value="1"/>
</dbReference>
<feature type="domain" description="PKD" evidence="1">
    <location>
        <begin position="56"/>
        <end position="92"/>
    </location>
</feature>